<protein>
    <recommendedName>
        <fullName evidence="2">MoaB/Mog domain-containing protein</fullName>
    </recommendedName>
</protein>
<dbReference type="OrthoDB" id="270728at2759"/>
<dbReference type="CDD" id="cd00885">
    <property type="entry name" value="cinA"/>
    <property type="match status" value="1"/>
</dbReference>
<dbReference type="Pfam" id="PF00994">
    <property type="entry name" value="MoCF_biosynth"/>
    <property type="match status" value="1"/>
</dbReference>
<proteinExistence type="inferred from homology"/>
<organism evidence="3 4">
    <name type="scientific">Psylliodes chrysocephalus</name>
    <dbReference type="NCBI Taxonomy" id="3402493"/>
    <lineage>
        <taxon>Eukaryota</taxon>
        <taxon>Metazoa</taxon>
        <taxon>Ecdysozoa</taxon>
        <taxon>Arthropoda</taxon>
        <taxon>Hexapoda</taxon>
        <taxon>Insecta</taxon>
        <taxon>Pterygota</taxon>
        <taxon>Neoptera</taxon>
        <taxon>Endopterygota</taxon>
        <taxon>Coleoptera</taxon>
        <taxon>Polyphaga</taxon>
        <taxon>Cucujiformia</taxon>
        <taxon>Chrysomeloidea</taxon>
        <taxon>Chrysomelidae</taxon>
        <taxon>Galerucinae</taxon>
        <taxon>Alticini</taxon>
        <taxon>Psylliodes</taxon>
    </lineage>
</organism>
<dbReference type="Gene3D" id="3.40.980.10">
    <property type="entry name" value="MoaB/Mog-like domain"/>
    <property type="match status" value="1"/>
</dbReference>
<evidence type="ECO:0000313" key="3">
    <source>
        <dbReference type="EMBL" id="CAH1100914.1"/>
    </source>
</evidence>
<evidence type="ECO:0000313" key="4">
    <source>
        <dbReference type="Proteomes" id="UP001153636"/>
    </source>
</evidence>
<sequence>MALPNIILRNLSTKQFFNHFARTISTAGIIVIGDEILRGQIQDTNSQYLTQEIRKMGVLVKKISVIGDVVHEVAEEVRIFSTKYHHVVTAGGIGPTHDDITYEAVGLAFSQPLILNQTLKEICQKFYKTTDVKSPGMKMAYIPQQAKLLFKHSAFEEPMLYPNVSLNNVYMFPGIPELLKKSFNCVKGAYFKSPERFFMKSVYLKVPESQIIEILEKVVKENPEVQVGSYPKLFHDQYKVKLTVESLNENNTKAAFEKLIALLPKEYIVEEGEIKEK</sequence>
<dbReference type="Proteomes" id="UP001153636">
    <property type="component" value="Chromosome 10"/>
</dbReference>
<evidence type="ECO:0000256" key="1">
    <source>
        <dbReference type="ARBA" id="ARBA00007589"/>
    </source>
</evidence>
<dbReference type="SMART" id="SM00852">
    <property type="entry name" value="MoCF_biosynth"/>
    <property type="match status" value="1"/>
</dbReference>
<evidence type="ECO:0000259" key="2">
    <source>
        <dbReference type="SMART" id="SM00852"/>
    </source>
</evidence>
<feature type="domain" description="MoaB/Mog" evidence="2">
    <location>
        <begin position="28"/>
        <end position="193"/>
    </location>
</feature>
<name>A0A9P0CKP3_9CUCU</name>
<dbReference type="Pfam" id="PF24102">
    <property type="entry name" value="FLAD1_M"/>
    <property type="match status" value="1"/>
</dbReference>
<keyword evidence="4" id="KW-1185">Reference proteome</keyword>
<dbReference type="InterPro" id="IPR036425">
    <property type="entry name" value="MoaB/Mog-like_dom_sf"/>
</dbReference>
<dbReference type="PANTHER" id="PTHR13939">
    <property type="entry name" value="NICOTINAMIDE-NUCLEOTIDE AMIDOHYDROLASE PNCC"/>
    <property type="match status" value="1"/>
</dbReference>
<dbReference type="AlphaFoldDB" id="A0A9P0CKP3"/>
<gene>
    <name evidence="3" type="ORF">PSYICH_LOCUS1524</name>
</gene>
<reference evidence="3" key="1">
    <citation type="submission" date="2022-01" db="EMBL/GenBank/DDBJ databases">
        <authorList>
            <person name="King R."/>
        </authorList>
    </citation>
    <scope>NUCLEOTIDE SEQUENCE</scope>
</reference>
<dbReference type="InterPro" id="IPR001453">
    <property type="entry name" value="MoaB/Mog_dom"/>
</dbReference>
<dbReference type="InterPro" id="IPR050101">
    <property type="entry name" value="CinA"/>
</dbReference>
<dbReference type="SUPFAM" id="SSF53218">
    <property type="entry name" value="Molybdenum cofactor biosynthesis proteins"/>
    <property type="match status" value="1"/>
</dbReference>
<dbReference type="InterPro" id="IPR056596">
    <property type="entry name" value="FLAD1_M"/>
</dbReference>
<comment type="similarity">
    <text evidence="1">In the N-terminal section; belongs to the MoaB/Mog family.</text>
</comment>
<accession>A0A9P0CKP3</accession>
<dbReference type="PANTHER" id="PTHR13939:SF0">
    <property type="entry name" value="NMN AMIDOHYDROLASE-LIKE PROTEIN YFAY"/>
    <property type="match status" value="1"/>
</dbReference>
<dbReference type="EMBL" id="OV651822">
    <property type="protein sequence ID" value="CAH1100914.1"/>
    <property type="molecule type" value="Genomic_DNA"/>
</dbReference>